<comment type="similarity">
    <text evidence="2">Belongs to the glycosyl hydrolase 33 family.</text>
</comment>
<dbReference type="InterPro" id="IPR011055">
    <property type="entry name" value="Dup_hybrid_motif"/>
</dbReference>
<name>A0A7W4W8T5_9GAMM</name>
<dbReference type="GO" id="GO:0009313">
    <property type="term" value="P:oligosaccharide catabolic process"/>
    <property type="evidence" value="ECO:0007669"/>
    <property type="project" value="TreeGrafter"/>
</dbReference>
<sequence length="820" mass="89439">MLRITMLRTTMLGALAAGLMSLPAAAAIHKSPSNCGETFNANNWIGPPSRDHCPFGSIDWQSFGGDAINSEPVRATADGTAYAHNAGSANYGRSRTRYAHLSTQVRSPGQSMSVSRGTQIGTVGSTGGASAPHLHYEQRFANGTVETSPTVEGVTVSQGQKKPITCSNNCDGGGNPYTLTDVGDNPYTPTDVCGSGFSVINSHGLSGGTVYLLWNGSSGQNCVVTIKTSNTDSPSSVSASLQVKGGTKVTDSGSFNYYAGPVKESVSNQCVKWGGSVGSSSWESPFEHCRSNITTKDWGNLYQWNTRGSASVSGGILTLQSTGNVSNVHKINFNIPQTYRLAFRAKVTDYGSINNDATLGIKVVDGKYRLMFKRQADGIYCITADSNGWKKIVSDSASTAWTEYRIDVSEGEASFQYKPDGGSWSDWHTVSLAENTNADRLEHWTNSNSSTVKFDWTKIIVDDYSTANSPYVFHRTYPVINGGNQNVSDFIVIPGTPTTIRNLYRDSLTNGEFRMYWTESTDDGFTWSTPVRAAFAGEDDDANNIFRTSQGTIIRQRRSIYPDNKKEIWIERSSNNGATFSGRITLGYFINPMPGKIMQTSTGRIFICTASGNGKGDGDEGARIFYSDDDGQTWTMTYHFNAVQLNVSFGEVDIIELPNGDIRAYGRSYSGHLYTSVSTDAGTVTGASTWTAPVASSLQSPNNSFALEEDPYNEGTYYMVWTHNTVGGSPWANRNNIALAKSADGINWSWVDFISRTPLNYPKGWFKYNNTNMEITPTALLISAQRDEDNTGEKDFKLHYWRVNKAAIKTKGRFPKVPNP</sequence>
<protein>
    <recommendedName>
        <fullName evidence="3">exo-alpha-sialidase</fullName>
        <ecNumber evidence="3">3.2.1.18</ecNumber>
    </recommendedName>
</protein>
<evidence type="ECO:0000256" key="2">
    <source>
        <dbReference type="ARBA" id="ARBA00009348"/>
    </source>
</evidence>
<feature type="domain" description="M23ase beta-sheet core" evidence="5">
    <location>
        <begin position="71"/>
        <end position="142"/>
    </location>
</feature>
<dbReference type="Gene3D" id="2.70.70.10">
    <property type="entry name" value="Glucose Permease (Domain IIA)"/>
    <property type="match status" value="1"/>
</dbReference>
<dbReference type="EMBL" id="JACHWZ010000002">
    <property type="protein sequence ID" value="MBB3059807.1"/>
    <property type="molecule type" value="Genomic_DNA"/>
</dbReference>
<dbReference type="InterPro" id="IPR036278">
    <property type="entry name" value="Sialidase_sf"/>
</dbReference>
<comment type="caution">
    <text evidence="7">The sequence shown here is derived from an EMBL/GenBank/DDBJ whole genome shotgun (WGS) entry which is preliminary data.</text>
</comment>
<dbReference type="EC" id="3.2.1.18" evidence="3"/>
<dbReference type="PANTHER" id="PTHR10628">
    <property type="entry name" value="SIALIDASE"/>
    <property type="match status" value="1"/>
</dbReference>
<dbReference type="Pfam" id="PF13088">
    <property type="entry name" value="BNR_2"/>
    <property type="match status" value="1"/>
</dbReference>
<evidence type="ECO:0000313" key="7">
    <source>
        <dbReference type="EMBL" id="MBB3059807.1"/>
    </source>
</evidence>
<dbReference type="GO" id="GO:0006689">
    <property type="term" value="P:ganglioside catabolic process"/>
    <property type="evidence" value="ECO:0007669"/>
    <property type="project" value="TreeGrafter"/>
</dbReference>
<dbReference type="Proteomes" id="UP000535937">
    <property type="component" value="Unassembled WGS sequence"/>
</dbReference>
<reference evidence="7 8" key="1">
    <citation type="submission" date="2020-08" db="EMBL/GenBank/DDBJ databases">
        <title>Genomic Encyclopedia of Type Strains, Phase III (KMG-III): the genomes of soil and plant-associated and newly described type strains.</title>
        <authorList>
            <person name="Whitman W."/>
        </authorList>
    </citation>
    <scope>NUCLEOTIDE SEQUENCE [LARGE SCALE GENOMIC DNA]</scope>
    <source>
        <strain evidence="7 8">CECT 8799</strain>
    </source>
</reference>
<dbReference type="RefSeq" id="WP_183456544.1">
    <property type="nucleotide sequence ID" value="NZ_JACHWZ010000002.1"/>
</dbReference>
<dbReference type="Pfam" id="PF01551">
    <property type="entry name" value="Peptidase_M23"/>
    <property type="match status" value="1"/>
</dbReference>
<feature type="domain" description="Sialidase" evidence="6">
    <location>
        <begin position="571"/>
        <end position="765"/>
    </location>
</feature>
<dbReference type="GO" id="GO:0016020">
    <property type="term" value="C:membrane"/>
    <property type="evidence" value="ECO:0007669"/>
    <property type="project" value="TreeGrafter"/>
</dbReference>
<evidence type="ECO:0000259" key="6">
    <source>
        <dbReference type="Pfam" id="PF13088"/>
    </source>
</evidence>
<evidence type="ECO:0000313" key="8">
    <source>
        <dbReference type="Proteomes" id="UP000535937"/>
    </source>
</evidence>
<dbReference type="SUPFAM" id="SSF50939">
    <property type="entry name" value="Sialidases"/>
    <property type="match status" value="1"/>
</dbReference>
<evidence type="ECO:0000256" key="3">
    <source>
        <dbReference type="ARBA" id="ARBA00012733"/>
    </source>
</evidence>
<feature type="chain" id="PRO_5031110165" description="exo-alpha-sialidase" evidence="4">
    <location>
        <begin position="27"/>
        <end position="820"/>
    </location>
</feature>
<dbReference type="GO" id="GO:0005737">
    <property type="term" value="C:cytoplasm"/>
    <property type="evidence" value="ECO:0007669"/>
    <property type="project" value="TreeGrafter"/>
</dbReference>
<accession>A0A7W4W8T5</accession>
<evidence type="ECO:0000259" key="5">
    <source>
        <dbReference type="Pfam" id="PF01551"/>
    </source>
</evidence>
<dbReference type="Gene3D" id="2.120.10.10">
    <property type="match status" value="1"/>
</dbReference>
<organism evidence="7 8">
    <name type="scientific">Microbulbifer rhizosphaerae</name>
    <dbReference type="NCBI Taxonomy" id="1562603"/>
    <lineage>
        <taxon>Bacteria</taxon>
        <taxon>Pseudomonadati</taxon>
        <taxon>Pseudomonadota</taxon>
        <taxon>Gammaproteobacteria</taxon>
        <taxon>Cellvibrionales</taxon>
        <taxon>Microbulbiferaceae</taxon>
        <taxon>Microbulbifer</taxon>
    </lineage>
</organism>
<dbReference type="CDD" id="cd15482">
    <property type="entry name" value="Sialidase_non-viral"/>
    <property type="match status" value="1"/>
</dbReference>
<proteinExistence type="inferred from homology"/>
<comment type="catalytic activity">
    <reaction evidence="1">
        <text>Hydrolysis of alpha-(2-&gt;3)-, alpha-(2-&gt;6)-, alpha-(2-&gt;8)- glycosidic linkages of terminal sialic acid residues in oligosaccharides, glycoproteins, glycolipids, colominic acid and synthetic substrates.</text>
        <dbReference type="EC" id="3.2.1.18"/>
    </reaction>
</comment>
<evidence type="ECO:0000256" key="4">
    <source>
        <dbReference type="SAM" id="SignalP"/>
    </source>
</evidence>
<feature type="signal peptide" evidence="4">
    <location>
        <begin position="1"/>
        <end position="26"/>
    </location>
</feature>
<dbReference type="InterPro" id="IPR011040">
    <property type="entry name" value="Sialidase"/>
</dbReference>
<keyword evidence="4" id="KW-0732">Signal</keyword>
<dbReference type="CDD" id="cd12797">
    <property type="entry name" value="M23_peptidase"/>
    <property type="match status" value="1"/>
</dbReference>
<dbReference type="InterPro" id="IPR016047">
    <property type="entry name" value="M23ase_b-sheet_dom"/>
</dbReference>
<gene>
    <name evidence="7" type="ORF">FHS09_000615</name>
</gene>
<dbReference type="PANTHER" id="PTHR10628:SF30">
    <property type="entry name" value="EXO-ALPHA-SIALIDASE"/>
    <property type="match status" value="1"/>
</dbReference>
<dbReference type="GO" id="GO:0004308">
    <property type="term" value="F:exo-alpha-sialidase activity"/>
    <property type="evidence" value="ECO:0007669"/>
    <property type="project" value="UniProtKB-EC"/>
</dbReference>
<keyword evidence="8" id="KW-1185">Reference proteome</keyword>
<dbReference type="AlphaFoldDB" id="A0A7W4W8T5"/>
<dbReference type="InterPro" id="IPR026856">
    <property type="entry name" value="Sialidase_fam"/>
</dbReference>
<evidence type="ECO:0000256" key="1">
    <source>
        <dbReference type="ARBA" id="ARBA00000427"/>
    </source>
</evidence>
<dbReference type="SUPFAM" id="SSF51261">
    <property type="entry name" value="Duplicated hybrid motif"/>
    <property type="match status" value="1"/>
</dbReference>